<accession>A0ABQ9TLV1</accession>
<evidence type="ECO:0000313" key="2">
    <source>
        <dbReference type="EMBL" id="KAK2085674.1"/>
    </source>
</evidence>
<evidence type="ECO:0000256" key="1">
    <source>
        <dbReference type="SAM" id="MobiDB-lite"/>
    </source>
</evidence>
<sequence>MDSTLDREESHPCVSLPPAAPSTRRQAPPALAAVEQCWVPPCPAGPASIQAPRVAVAMALPGITANAPPGGLVPSQSFPWSGSSLGVTPSPGTGPEQRRRPQTCGTSNPPSSAQVSTASGAEVPQGLGPSETHASGWGLQEPTYRRQGRRRQGHKAQAQGWLPRTPQ</sequence>
<feature type="region of interest" description="Disordered" evidence="1">
    <location>
        <begin position="63"/>
        <end position="167"/>
    </location>
</feature>
<protein>
    <submittedName>
        <fullName evidence="2">Uncharacterized protein</fullName>
    </submittedName>
</protein>
<dbReference type="Proteomes" id="UP001266305">
    <property type="component" value="Unassembled WGS sequence"/>
</dbReference>
<comment type="caution">
    <text evidence="2">The sequence shown here is derived from an EMBL/GenBank/DDBJ whole genome shotgun (WGS) entry which is preliminary data.</text>
</comment>
<gene>
    <name evidence="2" type="ORF">P7K49_036974</name>
</gene>
<organism evidence="2 3">
    <name type="scientific">Saguinus oedipus</name>
    <name type="common">Cotton-top tamarin</name>
    <name type="synonym">Oedipomidas oedipus</name>
    <dbReference type="NCBI Taxonomy" id="9490"/>
    <lineage>
        <taxon>Eukaryota</taxon>
        <taxon>Metazoa</taxon>
        <taxon>Chordata</taxon>
        <taxon>Craniata</taxon>
        <taxon>Vertebrata</taxon>
        <taxon>Euteleostomi</taxon>
        <taxon>Mammalia</taxon>
        <taxon>Eutheria</taxon>
        <taxon>Euarchontoglires</taxon>
        <taxon>Primates</taxon>
        <taxon>Haplorrhini</taxon>
        <taxon>Platyrrhini</taxon>
        <taxon>Cebidae</taxon>
        <taxon>Callitrichinae</taxon>
        <taxon>Saguinus</taxon>
    </lineage>
</organism>
<proteinExistence type="predicted"/>
<feature type="compositionally biased region" description="Polar residues" evidence="1">
    <location>
        <begin position="74"/>
        <end position="91"/>
    </location>
</feature>
<feature type="compositionally biased region" description="Basic and acidic residues" evidence="1">
    <location>
        <begin position="1"/>
        <end position="11"/>
    </location>
</feature>
<dbReference type="EMBL" id="JASSZA010000021">
    <property type="protein sequence ID" value="KAK2085674.1"/>
    <property type="molecule type" value="Genomic_DNA"/>
</dbReference>
<reference evidence="2 3" key="1">
    <citation type="submission" date="2023-05" db="EMBL/GenBank/DDBJ databases">
        <title>B98-5 Cell Line De Novo Hybrid Assembly: An Optical Mapping Approach.</title>
        <authorList>
            <person name="Kananen K."/>
            <person name="Auerbach J.A."/>
            <person name="Kautto E."/>
            <person name="Blachly J.S."/>
        </authorList>
    </citation>
    <scope>NUCLEOTIDE SEQUENCE [LARGE SCALE GENOMIC DNA]</scope>
    <source>
        <strain evidence="2">B95-8</strain>
        <tissue evidence="2">Cell line</tissue>
    </source>
</reference>
<feature type="compositionally biased region" description="Polar residues" evidence="1">
    <location>
        <begin position="103"/>
        <end position="119"/>
    </location>
</feature>
<evidence type="ECO:0000313" key="3">
    <source>
        <dbReference type="Proteomes" id="UP001266305"/>
    </source>
</evidence>
<feature type="region of interest" description="Disordered" evidence="1">
    <location>
        <begin position="1"/>
        <end position="30"/>
    </location>
</feature>
<name>A0ABQ9TLV1_SAGOE</name>
<keyword evidence="3" id="KW-1185">Reference proteome</keyword>